<dbReference type="InterPro" id="IPR012337">
    <property type="entry name" value="RNaseH-like_sf"/>
</dbReference>
<dbReference type="GO" id="GO:0034728">
    <property type="term" value="P:nucleosome organization"/>
    <property type="evidence" value="ECO:0007669"/>
    <property type="project" value="TreeGrafter"/>
</dbReference>
<keyword evidence="3" id="KW-0648">Protein biosynthesis</keyword>
<feature type="compositionally biased region" description="Acidic residues" evidence="1">
    <location>
        <begin position="95"/>
        <end position="109"/>
    </location>
</feature>
<keyword evidence="3" id="KW-0251">Elongation factor</keyword>
<dbReference type="Proteomes" id="UP000015354">
    <property type="component" value="Unassembled WGS sequence"/>
</dbReference>
<dbReference type="Gene3D" id="1.10.10.2740">
    <property type="entry name" value="Spt6, Death-like domain"/>
    <property type="match status" value="1"/>
</dbReference>
<dbReference type="PANTHER" id="PTHR10145:SF6">
    <property type="entry name" value="TRANSCRIPTION ELONGATION FACTOR SPT6"/>
    <property type="match status" value="1"/>
</dbReference>
<accession>S9TV09</accession>
<dbReference type="Pfam" id="PF14633">
    <property type="entry name" value="SH2_2"/>
    <property type="match status" value="1"/>
</dbReference>
<keyword evidence="4" id="KW-1185">Reference proteome</keyword>
<evidence type="ECO:0000259" key="2">
    <source>
        <dbReference type="Pfam" id="PF14633"/>
    </source>
</evidence>
<sequence length="1432" mass="162991">MNSNYSTIEEILAAAVWVNSLTDASLSVTKLHETFTNVVFSFPVDDDEDEDNRQTFLTAAEKRREKEREMREREKLRREIAELNEVPSPNHGVDKEEEEEEDEEDLDDPNFDMDQGFLNWIDIEQSGTEGQAVRDLHRDHDVALDLEMGRIGLGDEQKMAVKDKLPERLRRIQDTEKRPGLGSRVLKGDLSYTISPENEAYWILRQLRRPGQPLAHNTKVCALANKSKREIEDEPILVSIAYALRMMTCEYLEPSFLMLYHQTPLHPLLAALLEDSPLRDSAEHNFPVSSYAYSTVTGRRQKPYVSEQYVGFNSIANRSIGEGDSMWRSVGVDYNQRKPCFVLLGRLLVRILELDCLCHRLEFRKQQVILALKDMPDSRVQESALLLQSLVLESTSDAELWLSFAQQITSSSSRNSYNRIRLLHLEDAFEEYTITAPQYQENLAHEEAIHICPSHTISVEEWSNKVGHAAHLSGEVVLTLFNNAIAEQFSQLPLLVRKVVDLFCTQGDLIVSRKYAGVQDEMYPLAGFLSDYPLQYVELMDMESNGSVTLHYVVDEDYIVDSLDIYKLYQKNSSDDWSKERETAMRLLVTKLMERAIPQVKSQLSDYANYCVDQEGVRRLATLCAQGPYEETQLRLEEYDEQRLTWEPEWNIVESLPANAYDKNTRTLSPVCAAFRGTNGVTIFAFISEHGSIQATTRWVDCALHTASGRSLFMVQNIQLEKLFLEFGPPVIAVAAFGSQSLGLMRTLQTFVKTRLNRSTHARVSLIWAPTEVARYCSETSFANTEMPHVDSSTRTCVFLARYVQDPLFVLSTLFDAEKTAVQLFSICSRLTKQRADELYSRLCWEMSLWTSATGFWVEDCVKRPNSVALLQFVAGLGPFKGQDLFQTLSQNQPASRADVLRTLESSFDEYVARNAVNSLFVAPPAPSSNESRGWNPLDATLIPLHWRPMVEFFSKALLDSAELGRVAALKLISMDVNEKRSKVYGKDTLTLLNRVRSSLIECRNEVGEREVELMLDEIVSGTKSYLRRPFRKLSSHELMISVTGLVYVASQELKSTYAMAGRPEEQTWRNALVLRKGDYITGTIAGIRGSSNPGIRVLTSRGAGAFLSADSINDEALRMELLSHIRTVEQRRQERRSNTGDDVYYAPAWLTKGSPIQGTVTGCMWTWCELKLDWCPPQTYDVVSEKTFDPLPSYNSIIKDNVSSVNSLKTVQIEQETIKFSTKISRHSFFRDVFSKSIQELLRDKEIGETLLCPSRRVRNGAVCVVKVGAHSMCNWLVKEKRRQDGGIYYLLKDDVIDAALEFNEVDELLSNYIQPLVSLTRLVRQHRRFLENADDVSAYFSDPSRSQNGLLYAFVETGKSSRPYCVITKGAKKNHVFPLYFTNKHIYIRLPFVDVSRTVSEKWVKCENAEVVSVVVKEHARALYTQSNSD</sequence>
<proteinExistence type="predicted"/>
<dbReference type="GO" id="GO:0140673">
    <property type="term" value="P:transcription elongation-coupled chromatin remodeling"/>
    <property type="evidence" value="ECO:0007669"/>
    <property type="project" value="InterPro"/>
</dbReference>
<dbReference type="Gene3D" id="1.10.3500.10">
    <property type="entry name" value="Tex N-terminal region-like"/>
    <property type="match status" value="1"/>
</dbReference>
<dbReference type="EMBL" id="ATMH01009008">
    <property type="protein sequence ID" value="EPY20403.1"/>
    <property type="molecule type" value="Genomic_DNA"/>
</dbReference>
<organism evidence="3 4">
    <name type="scientific">Strigomonas culicis</name>
    <dbReference type="NCBI Taxonomy" id="28005"/>
    <lineage>
        <taxon>Eukaryota</taxon>
        <taxon>Discoba</taxon>
        <taxon>Euglenozoa</taxon>
        <taxon>Kinetoplastea</taxon>
        <taxon>Metakinetoplastina</taxon>
        <taxon>Trypanosomatida</taxon>
        <taxon>Trypanosomatidae</taxon>
        <taxon>Strigomonadinae</taxon>
        <taxon>Strigomonas</taxon>
    </lineage>
</organism>
<dbReference type="Gene3D" id="3.30.420.140">
    <property type="entry name" value="YqgF/RNase H-like domain"/>
    <property type="match status" value="1"/>
</dbReference>
<dbReference type="GO" id="GO:0003746">
    <property type="term" value="F:translation elongation factor activity"/>
    <property type="evidence" value="ECO:0007669"/>
    <property type="project" value="UniProtKB-KW"/>
</dbReference>
<feature type="domain" description="Spt6 SH2" evidence="2">
    <location>
        <begin position="1220"/>
        <end position="1375"/>
    </location>
</feature>
<comment type="caution">
    <text evidence="3">The sequence shown here is derived from an EMBL/GenBank/DDBJ whole genome shotgun (WGS) entry which is preliminary data.</text>
</comment>
<feature type="compositionally biased region" description="Basic and acidic residues" evidence="1">
    <location>
        <begin position="60"/>
        <end position="81"/>
    </location>
</feature>
<name>S9TV09_9TRYP</name>
<dbReference type="InterPro" id="IPR023323">
    <property type="entry name" value="Tex-like_dom_sf"/>
</dbReference>
<dbReference type="GO" id="GO:0031491">
    <property type="term" value="F:nucleosome binding"/>
    <property type="evidence" value="ECO:0007669"/>
    <property type="project" value="TreeGrafter"/>
</dbReference>
<dbReference type="InterPro" id="IPR035420">
    <property type="entry name" value="Spt6_SH2"/>
</dbReference>
<dbReference type="SUPFAM" id="SSF53098">
    <property type="entry name" value="Ribonuclease H-like"/>
    <property type="match status" value="1"/>
</dbReference>
<reference evidence="3 4" key="1">
    <citation type="journal article" date="2013" name="PLoS ONE">
        <title>Predicting the Proteins of Angomonas deanei, Strigomonas culicis and Their Respective Endosymbionts Reveals New Aspects of the Trypanosomatidae Family.</title>
        <authorList>
            <person name="Motta M.C."/>
            <person name="Martins A.C."/>
            <person name="de Souza S.S."/>
            <person name="Catta-Preta C.M."/>
            <person name="Silva R."/>
            <person name="Klein C.C."/>
            <person name="de Almeida L.G."/>
            <person name="de Lima Cunha O."/>
            <person name="Ciapina L.P."/>
            <person name="Brocchi M."/>
            <person name="Colabardini A.C."/>
            <person name="de Araujo Lima B."/>
            <person name="Machado C.R."/>
            <person name="de Almeida Soares C.M."/>
            <person name="Probst C.M."/>
            <person name="de Menezes C.B."/>
            <person name="Thompson C.E."/>
            <person name="Bartholomeu D.C."/>
            <person name="Gradia D.F."/>
            <person name="Pavoni D.P."/>
            <person name="Grisard E.C."/>
            <person name="Fantinatti-Garboggini F."/>
            <person name="Marchini F.K."/>
            <person name="Rodrigues-Luiz G.F."/>
            <person name="Wagner G."/>
            <person name="Goldman G.H."/>
            <person name="Fietto J.L."/>
            <person name="Elias M.C."/>
            <person name="Goldman M.H."/>
            <person name="Sagot M.F."/>
            <person name="Pereira M."/>
            <person name="Stoco P.H."/>
            <person name="de Mendonca-Neto R.P."/>
            <person name="Teixeira S.M."/>
            <person name="Maciel T.E."/>
            <person name="de Oliveira Mendes T.A."/>
            <person name="Urmenyi T.P."/>
            <person name="de Souza W."/>
            <person name="Schenkman S."/>
            <person name="de Vasconcelos A.T."/>
        </authorList>
    </citation>
    <scope>NUCLEOTIDE SEQUENCE [LARGE SCALE GENOMIC DNA]</scope>
</reference>
<evidence type="ECO:0000313" key="3">
    <source>
        <dbReference type="EMBL" id="EPY20403.1"/>
    </source>
</evidence>
<dbReference type="GO" id="GO:0008023">
    <property type="term" value="C:transcription elongation factor complex"/>
    <property type="evidence" value="ECO:0007669"/>
    <property type="project" value="TreeGrafter"/>
</dbReference>
<gene>
    <name evidence="3" type="ORF">STCU_09008</name>
</gene>
<dbReference type="Gene3D" id="1.10.150.850">
    <property type="entry name" value="Spt6, helix-hairpin-helix domain"/>
    <property type="match status" value="1"/>
</dbReference>
<dbReference type="PANTHER" id="PTHR10145">
    <property type="entry name" value="TRANSCRIPTION ELONGATION FACTOR SPT6"/>
    <property type="match status" value="1"/>
</dbReference>
<dbReference type="InterPro" id="IPR036860">
    <property type="entry name" value="SH2_dom_sf"/>
</dbReference>
<dbReference type="InterPro" id="IPR037027">
    <property type="entry name" value="YqgF/RNaseH-like_dom_sf"/>
</dbReference>
<dbReference type="Gene3D" id="3.30.505.10">
    <property type="entry name" value="SH2 domain"/>
    <property type="match status" value="1"/>
</dbReference>
<dbReference type="InterPro" id="IPR017072">
    <property type="entry name" value="TF_Spt6"/>
</dbReference>
<protein>
    <submittedName>
        <fullName evidence="3">Transcription elongation factor SPT6</fullName>
    </submittedName>
</protein>
<evidence type="ECO:0000313" key="4">
    <source>
        <dbReference type="Proteomes" id="UP000015354"/>
    </source>
</evidence>
<dbReference type="InterPro" id="IPR042066">
    <property type="entry name" value="Spt6_death-like"/>
</dbReference>
<dbReference type="InterPro" id="IPR023319">
    <property type="entry name" value="Tex-like_HTH_dom_sf"/>
</dbReference>
<evidence type="ECO:0000256" key="1">
    <source>
        <dbReference type="SAM" id="MobiDB-lite"/>
    </source>
</evidence>
<dbReference type="GO" id="GO:0042393">
    <property type="term" value="F:histone binding"/>
    <property type="evidence" value="ECO:0007669"/>
    <property type="project" value="TreeGrafter"/>
</dbReference>
<feature type="region of interest" description="Disordered" evidence="1">
    <location>
        <begin position="60"/>
        <end position="109"/>
    </location>
</feature>
<dbReference type="Gene3D" id="1.10.10.650">
    <property type="entry name" value="RuvA domain 2-like"/>
    <property type="match status" value="1"/>
</dbReference>
<dbReference type="OrthoDB" id="278567at2759"/>